<proteinExistence type="predicted"/>
<evidence type="ECO:0000313" key="3">
    <source>
        <dbReference type="Proteomes" id="UP000254508"/>
    </source>
</evidence>
<dbReference type="KEGG" id="err:DVR09_14940"/>
<dbReference type="RefSeq" id="WP_115418064.1">
    <property type="nucleotide sequence ID" value="NZ_CP031358.1"/>
</dbReference>
<accession>A0A345YIJ9</accession>
<sequence length="250" mass="27600">MSTPRKKPAAKAKAKRNESHTGPGWLTVFCFSAMSFAAGGATATVALESAATLDEFKARNIRAEAPPPPLELVSFDKPGGRTKPQFFPETNRVDWSISLRPGVPTIPVKLDNLSKRDNHRVLFQVLSEDRDPQLAAVLYVRANGKAIIQLPPAEYRLDVVSTSINMDWDIAKDQYASPRLKMNIESDQSAIIAQKHLEITDGGSLRRRKGQTIRAAKSDLPVAPDEPQEKQEIDYGDIEIPDETSTRPKS</sequence>
<geneLocation type="plasmid" evidence="2 3">
    <name>unnamed</name>
</geneLocation>
<evidence type="ECO:0000256" key="1">
    <source>
        <dbReference type="SAM" id="MobiDB-lite"/>
    </source>
</evidence>
<protein>
    <submittedName>
        <fullName evidence="2">Uncharacterized protein</fullName>
    </submittedName>
</protein>
<dbReference type="AlphaFoldDB" id="A0A345YIJ9"/>
<feature type="region of interest" description="Disordered" evidence="1">
    <location>
        <begin position="204"/>
        <end position="250"/>
    </location>
</feature>
<dbReference type="EMBL" id="CP031358">
    <property type="protein sequence ID" value="AXK43751.1"/>
    <property type="molecule type" value="Genomic_DNA"/>
</dbReference>
<gene>
    <name evidence="2" type="ORF">DVR09_14940</name>
</gene>
<evidence type="ECO:0000313" key="2">
    <source>
        <dbReference type="EMBL" id="AXK43751.1"/>
    </source>
</evidence>
<dbReference type="OrthoDB" id="9896526at2"/>
<name>A0A345YIJ9_9SPHN</name>
<keyword evidence="2" id="KW-0614">Plasmid</keyword>
<dbReference type="Proteomes" id="UP000254508">
    <property type="component" value="Plasmid unnamed"/>
</dbReference>
<keyword evidence="3" id="KW-1185">Reference proteome</keyword>
<organism evidence="2 3">
    <name type="scientific">Erythrobacter aureus</name>
    <dbReference type="NCBI Taxonomy" id="2182384"/>
    <lineage>
        <taxon>Bacteria</taxon>
        <taxon>Pseudomonadati</taxon>
        <taxon>Pseudomonadota</taxon>
        <taxon>Alphaproteobacteria</taxon>
        <taxon>Sphingomonadales</taxon>
        <taxon>Erythrobacteraceae</taxon>
        <taxon>Erythrobacter/Porphyrobacter group</taxon>
        <taxon>Erythrobacter</taxon>
    </lineage>
</organism>
<reference evidence="2 3" key="1">
    <citation type="submission" date="2018-07" db="EMBL/GenBank/DDBJ databases">
        <title>Genome sequence of Erythrobacter strain YH-07, an antagonistic bacterium isolated from Yellow Sea.</title>
        <authorList>
            <person name="Tang T."/>
            <person name="Liu Q."/>
            <person name="Sun X."/>
        </authorList>
    </citation>
    <scope>NUCLEOTIDE SEQUENCE [LARGE SCALE GENOMIC DNA]</scope>
    <source>
        <strain evidence="2 3">YH-07</strain>
        <plasmid evidence="2 3">unnamed</plasmid>
    </source>
</reference>